<gene>
    <name evidence="6" type="ORF">K8F61_12390</name>
</gene>
<dbReference type="InterPro" id="IPR000962">
    <property type="entry name" value="Znf_DskA_TraR"/>
</dbReference>
<dbReference type="Pfam" id="PF01258">
    <property type="entry name" value="zf-dskA_traR"/>
    <property type="match status" value="1"/>
</dbReference>
<protein>
    <submittedName>
        <fullName evidence="6">TraR/DksA family transcriptional regulator</fullName>
    </submittedName>
</protein>
<keyword evidence="1" id="KW-0479">Metal-binding</keyword>
<dbReference type="EMBL" id="CP082781">
    <property type="protein sequence ID" value="UGS25475.1"/>
    <property type="molecule type" value="Genomic_DNA"/>
</dbReference>
<evidence type="ECO:0000256" key="4">
    <source>
        <dbReference type="PROSITE-ProRule" id="PRU00510"/>
    </source>
</evidence>
<dbReference type="PANTHER" id="PTHR33823">
    <property type="entry name" value="RNA POLYMERASE-BINDING TRANSCRIPTION FACTOR DKSA-RELATED"/>
    <property type="match status" value="1"/>
</dbReference>
<keyword evidence="7" id="KW-1185">Reference proteome</keyword>
<proteinExistence type="predicted"/>
<dbReference type="Proteomes" id="UP001199642">
    <property type="component" value="Chromosome"/>
</dbReference>
<dbReference type="SUPFAM" id="SSF57716">
    <property type="entry name" value="Glucocorticoid receptor-like (DNA-binding domain)"/>
    <property type="match status" value="1"/>
</dbReference>
<evidence type="ECO:0000256" key="1">
    <source>
        <dbReference type="ARBA" id="ARBA00022723"/>
    </source>
</evidence>
<name>A0ABY3RRC1_9MICO</name>
<sequence length="120" mass="12824">MESQDPDRARLTLEGIRAEAASRVAAAEAALAALMHDRESANDDDEHDPDGVTLSAEWSRLSGLADAARAELRQVDDALARTAAGVYGVCVDCGRPIPPARLAIRPFAERCVPCAEKRGR</sequence>
<feature type="zinc finger region" description="dksA C4-type" evidence="4">
    <location>
        <begin position="90"/>
        <end position="114"/>
    </location>
</feature>
<dbReference type="RefSeq" id="WP_231819329.1">
    <property type="nucleotide sequence ID" value="NZ_CP082781.1"/>
</dbReference>
<evidence type="ECO:0000259" key="5">
    <source>
        <dbReference type="Pfam" id="PF01258"/>
    </source>
</evidence>
<evidence type="ECO:0000256" key="3">
    <source>
        <dbReference type="ARBA" id="ARBA00022833"/>
    </source>
</evidence>
<keyword evidence="2" id="KW-0863">Zinc-finger</keyword>
<dbReference type="PANTHER" id="PTHR33823:SF4">
    <property type="entry name" value="GENERAL STRESS PROTEIN 16O"/>
    <property type="match status" value="1"/>
</dbReference>
<evidence type="ECO:0000256" key="2">
    <source>
        <dbReference type="ARBA" id="ARBA00022771"/>
    </source>
</evidence>
<feature type="domain" description="Zinc finger DksA/TraR C4-type" evidence="5">
    <location>
        <begin position="86"/>
        <end position="118"/>
    </location>
</feature>
<reference evidence="6 7" key="1">
    <citation type="submission" date="2023-01" db="EMBL/GenBank/DDBJ databases">
        <title>Characterization of estradiol degrading bacteria Microbacterium sp. MZT7 and reveal degrading genes through genome analysis.</title>
        <authorList>
            <person name="Hao P."/>
            <person name="Gao Y."/>
        </authorList>
    </citation>
    <scope>NUCLEOTIDE SEQUENCE [LARGE SCALE GENOMIC DNA]</scope>
    <source>
        <strain evidence="6 7">MZT7</strain>
    </source>
</reference>
<keyword evidence="3" id="KW-0862">Zinc</keyword>
<dbReference type="Gene3D" id="1.20.120.910">
    <property type="entry name" value="DksA, coiled-coil domain"/>
    <property type="match status" value="1"/>
</dbReference>
<organism evidence="6 7">
    <name type="scientific">Microbacterium resistens</name>
    <dbReference type="NCBI Taxonomy" id="156977"/>
    <lineage>
        <taxon>Bacteria</taxon>
        <taxon>Bacillati</taxon>
        <taxon>Actinomycetota</taxon>
        <taxon>Actinomycetes</taxon>
        <taxon>Micrococcales</taxon>
        <taxon>Microbacteriaceae</taxon>
        <taxon>Microbacterium</taxon>
    </lineage>
</organism>
<dbReference type="PROSITE" id="PS51128">
    <property type="entry name" value="ZF_DKSA_2"/>
    <property type="match status" value="1"/>
</dbReference>
<evidence type="ECO:0000313" key="6">
    <source>
        <dbReference type="EMBL" id="UGS25475.1"/>
    </source>
</evidence>
<accession>A0ABY3RRC1</accession>
<evidence type="ECO:0000313" key="7">
    <source>
        <dbReference type="Proteomes" id="UP001199642"/>
    </source>
</evidence>